<feature type="domain" description="Secretin/TonB short N-terminal" evidence="15">
    <location>
        <begin position="69"/>
        <end position="121"/>
    </location>
</feature>
<keyword evidence="11 12" id="KW-0998">Cell outer membrane</keyword>
<keyword evidence="10" id="KW-0675">Receptor</keyword>
<keyword evidence="18" id="KW-1185">Reference proteome</keyword>
<evidence type="ECO:0000256" key="12">
    <source>
        <dbReference type="PROSITE-ProRule" id="PRU01360"/>
    </source>
</evidence>
<accession>A0A0C3RDR2</accession>
<dbReference type="GO" id="GO:0015344">
    <property type="term" value="F:siderophore uptake transmembrane transporter activity"/>
    <property type="evidence" value="ECO:0007669"/>
    <property type="project" value="TreeGrafter"/>
</dbReference>
<dbReference type="Gene3D" id="2.40.170.20">
    <property type="entry name" value="TonB-dependent receptor, beta-barrel domain"/>
    <property type="match status" value="1"/>
</dbReference>
<evidence type="ECO:0000313" key="17">
    <source>
        <dbReference type="EMBL" id="KIO44441.1"/>
    </source>
</evidence>
<dbReference type="Gene3D" id="2.170.130.10">
    <property type="entry name" value="TonB-dependent receptor, plug domain"/>
    <property type="match status" value="1"/>
</dbReference>
<dbReference type="RefSeq" id="WP_041505248.1">
    <property type="nucleotide sequence ID" value="NZ_JPIU01000039.1"/>
</dbReference>
<gene>
    <name evidence="17" type="ORF">BA92_09580</name>
</gene>
<keyword evidence="7" id="KW-0408">Iron</keyword>
<evidence type="ECO:0000256" key="4">
    <source>
        <dbReference type="ARBA" id="ARBA00022496"/>
    </source>
</evidence>
<dbReference type="SUPFAM" id="SSF49464">
    <property type="entry name" value="Carboxypeptidase regulatory domain-like"/>
    <property type="match status" value="1"/>
</dbReference>
<evidence type="ECO:0000259" key="14">
    <source>
        <dbReference type="Pfam" id="PF00593"/>
    </source>
</evidence>
<keyword evidence="4" id="KW-0406">Ion transport</keyword>
<evidence type="ECO:0000256" key="8">
    <source>
        <dbReference type="ARBA" id="ARBA00023077"/>
    </source>
</evidence>
<keyword evidence="3 12" id="KW-1134">Transmembrane beta strand</keyword>
<dbReference type="NCBIfam" id="TIGR04057">
    <property type="entry name" value="SusC_RagA_signa"/>
    <property type="match status" value="1"/>
</dbReference>
<sequence length="1150" mass="129600">MKKNQRKLLGNIPVIGKSLSRWSLCMWFVCFSGIMHLQAQTDTTARVSLNVQNTSLIKIIESLRVQSRYNFLFNSSELSGYTGITMNMQSVTLKQALDSLLIGNETGLEYKIEGKTVIIKKSYKTVKVYRFTGVVLDENKQSMPGVTVRVAGSTFGTATDKDGKFALNIPEQKGTLEFSFVGYKTKRVPVIPGKEVIVILEEEVSDLNEVTVIGYGERNKRELVSSISSVKGEDIKEIPTSSFTNLLQGRMAGVEITNRSGAPGSGGTYVAVRGYNSLMIPEASDGQPLYVIDGVPMHSFTSPVTGTNALAELDPNTIESVEVLKDAAAAAIYGSRAGSGVILITTKKGKIGKANFAVNVSYTASIMPEFPLQLGGKAERWWKILYQRNYRLAGYDWFTRTASYPQSYREAYEGGGQYDKFWNAGQPAPSDLKLQDSLNPFFNNQTNWWKRVFRTGKVLNANIQASGGKPGIRYMVGMGYYKEKGIMNNSEFKRVNFIANLSLQPTKRIAFDSRFYLAYTDKSRNVNSGAASIEVLTANPMQTETILPAGGEVEKKILEKLNGTVARNDNYRMMLNAQLGFDIIKGLKFTASLGLDYAQGNSNVFTPSYLDYQMENRSKGEVSRNIGISQENLLKYTRNIDDVHRFELLLGLTYTENQVHAIGGSARRGASDYVHYVDKNHPSTHTYGTYVQALKHYESSFVQQVMVSYLGRVAYNYKLRYLMEFTYRRDGSSAFGEDVRYADFPAIAVGWSFGEEPFIKGWAHWLDMGKFRASWGTSGRTLNDPYLAHGIVKPGGNFMGNPGKFAPMINRSLKWEKSDQYDFGLDLEFLNYRLKLKLDYYYKYTKSLLYEVKLPSDVLENTNQWQNAMEVSNEGIEVELVGDIIRRKELSWRTRFNISRNWNRFVKSYTGMDEGVWVIGRPLQGLYVYDDIGFVQNQKEVPQYSLPNGTLQYLQTPSLAGVGQYYIPGMRALKDINGDGRVSTGDKYYAGSVLPVAHGGWVHELRWKNIDLNLLLSYNLGRKLINQYVRTSLYGGTPVLTDYRKLDFWQKEGDFPDMAALGLSDEESVRSWIERVNFLRLKTLSLGYNVPSKVLKRIGLSGIRVFFTGENLFLWTNYSGIDPEVVNDGKDNMFSYPLDRKFTLGLTVNF</sequence>
<evidence type="ECO:0008006" key="19">
    <source>
        <dbReference type="Google" id="ProtNLM"/>
    </source>
</evidence>
<evidence type="ECO:0000256" key="10">
    <source>
        <dbReference type="ARBA" id="ARBA00023170"/>
    </source>
</evidence>
<evidence type="ECO:0000256" key="7">
    <source>
        <dbReference type="ARBA" id="ARBA00023004"/>
    </source>
</evidence>
<dbReference type="InterPro" id="IPR011662">
    <property type="entry name" value="Secretin/TonB_short_N"/>
</dbReference>
<comment type="caution">
    <text evidence="17">The sequence shown here is derived from an EMBL/GenBank/DDBJ whole genome shotgun (WGS) entry which is preliminary data.</text>
</comment>
<keyword evidence="9 12" id="KW-0472">Membrane</keyword>
<dbReference type="InterPro" id="IPR008969">
    <property type="entry name" value="CarboxyPept-like_regulatory"/>
</dbReference>
<evidence type="ECO:0000256" key="6">
    <source>
        <dbReference type="ARBA" id="ARBA00022729"/>
    </source>
</evidence>
<feature type="domain" description="TonB-dependent receptor plug" evidence="16">
    <location>
        <begin position="220"/>
        <end position="341"/>
    </location>
</feature>
<protein>
    <recommendedName>
        <fullName evidence="19">SusC/RagA family TonB-linked outer membrane protein</fullName>
    </recommendedName>
</protein>
<feature type="domain" description="TonB-dependent receptor-like beta-barrel" evidence="14">
    <location>
        <begin position="566"/>
        <end position="993"/>
    </location>
</feature>
<keyword evidence="2 12" id="KW-0813">Transport</keyword>
<keyword evidence="8 13" id="KW-0798">TonB box</keyword>
<organism evidence="17 18">
    <name type="scientific">Sanguibacteroides justesenii</name>
    <dbReference type="NCBI Taxonomy" id="1547597"/>
    <lineage>
        <taxon>Bacteria</taxon>
        <taxon>Pseudomonadati</taxon>
        <taxon>Bacteroidota</taxon>
        <taxon>Bacteroidia</taxon>
        <taxon>Bacteroidales</taxon>
        <taxon>Porphyromonadaceae</taxon>
        <taxon>Sanguibacteroides</taxon>
    </lineage>
</organism>
<comment type="subcellular location">
    <subcellularLocation>
        <location evidence="1 12">Cell outer membrane</location>
        <topology evidence="1 12">Multi-pass membrane protein</topology>
    </subcellularLocation>
</comment>
<proteinExistence type="inferred from homology"/>
<dbReference type="InterPro" id="IPR023997">
    <property type="entry name" value="TonB-dep_OMP_SusC/RagA_CS"/>
</dbReference>
<dbReference type="Proteomes" id="UP000031980">
    <property type="component" value="Unassembled WGS sequence"/>
</dbReference>
<evidence type="ECO:0000256" key="11">
    <source>
        <dbReference type="ARBA" id="ARBA00023237"/>
    </source>
</evidence>
<dbReference type="Pfam" id="PF00593">
    <property type="entry name" value="TonB_dep_Rec_b-barrel"/>
    <property type="match status" value="1"/>
</dbReference>
<dbReference type="Gene3D" id="2.60.40.1120">
    <property type="entry name" value="Carboxypeptidase-like, regulatory domain"/>
    <property type="match status" value="1"/>
</dbReference>
<dbReference type="InterPro" id="IPR000531">
    <property type="entry name" value="Beta-barrel_TonB"/>
</dbReference>
<keyword evidence="6" id="KW-0732">Signal</keyword>
<dbReference type="EMBL" id="JPIU01000039">
    <property type="protein sequence ID" value="KIO44441.1"/>
    <property type="molecule type" value="Genomic_DNA"/>
</dbReference>
<dbReference type="PANTHER" id="PTHR30069">
    <property type="entry name" value="TONB-DEPENDENT OUTER MEMBRANE RECEPTOR"/>
    <property type="match status" value="1"/>
</dbReference>
<dbReference type="Pfam" id="PF13715">
    <property type="entry name" value="CarbopepD_reg_2"/>
    <property type="match status" value="1"/>
</dbReference>
<dbReference type="GO" id="GO:0009279">
    <property type="term" value="C:cell outer membrane"/>
    <property type="evidence" value="ECO:0007669"/>
    <property type="project" value="UniProtKB-SubCell"/>
</dbReference>
<evidence type="ECO:0000259" key="16">
    <source>
        <dbReference type="Pfam" id="PF07715"/>
    </source>
</evidence>
<evidence type="ECO:0000256" key="13">
    <source>
        <dbReference type="RuleBase" id="RU003357"/>
    </source>
</evidence>
<dbReference type="InterPro" id="IPR037066">
    <property type="entry name" value="Plug_dom_sf"/>
</dbReference>
<name>A0A0C3RDR2_9PORP</name>
<evidence type="ECO:0000313" key="18">
    <source>
        <dbReference type="Proteomes" id="UP000031980"/>
    </source>
</evidence>
<dbReference type="InterPro" id="IPR036942">
    <property type="entry name" value="Beta-barrel_TonB_sf"/>
</dbReference>
<reference evidence="17 18" key="1">
    <citation type="submission" date="2014-07" db="EMBL/GenBank/DDBJ databases">
        <title>Porphyromonadaceae bacterium OUH 308042 = ATCC BAA-2681 = DSM 28342 draft genome.</title>
        <authorList>
            <person name="Sydenham T.V."/>
            <person name="Hasman H."/>
            <person name="Justensen U.S."/>
        </authorList>
    </citation>
    <scope>NUCLEOTIDE SEQUENCE [LARGE SCALE GENOMIC DNA]</scope>
    <source>
        <strain evidence="17 18">OUH 308042</strain>
    </source>
</reference>
<evidence type="ECO:0000256" key="1">
    <source>
        <dbReference type="ARBA" id="ARBA00004571"/>
    </source>
</evidence>
<dbReference type="PANTHER" id="PTHR30069:SF29">
    <property type="entry name" value="HEMOGLOBIN AND HEMOGLOBIN-HAPTOGLOBIN-BINDING PROTEIN 1-RELATED"/>
    <property type="match status" value="1"/>
</dbReference>
<dbReference type="Pfam" id="PF07715">
    <property type="entry name" value="Plug"/>
    <property type="match status" value="1"/>
</dbReference>
<dbReference type="AlphaFoldDB" id="A0A0C3RDR2"/>
<keyword evidence="4" id="KW-0410">Iron transport</keyword>
<evidence type="ECO:0000256" key="2">
    <source>
        <dbReference type="ARBA" id="ARBA00022448"/>
    </source>
</evidence>
<comment type="similarity">
    <text evidence="12 13">Belongs to the TonB-dependent receptor family.</text>
</comment>
<dbReference type="Gene3D" id="3.55.50.30">
    <property type="match status" value="1"/>
</dbReference>
<keyword evidence="5 12" id="KW-0812">Transmembrane</keyword>
<evidence type="ECO:0000256" key="9">
    <source>
        <dbReference type="ARBA" id="ARBA00023136"/>
    </source>
</evidence>
<dbReference type="InterPro" id="IPR039426">
    <property type="entry name" value="TonB-dep_rcpt-like"/>
</dbReference>
<evidence type="ECO:0000259" key="15">
    <source>
        <dbReference type="Pfam" id="PF07660"/>
    </source>
</evidence>
<dbReference type="GO" id="GO:0044718">
    <property type="term" value="P:siderophore transmembrane transport"/>
    <property type="evidence" value="ECO:0007669"/>
    <property type="project" value="TreeGrafter"/>
</dbReference>
<dbReference type="Pfam" id="PF07660">
    <property type="entry name" value="STN"/>
    <property type="match status" value="1"/>
</dbReference>
<dbReference type="SUPFAM" id="SSF56935">
    <property type="entry name" value="Porins"/>
    <property type="match status" value="1"/>
</dbReference>
<evidence type="ECO:0000256" key="3">
    <source>
        <dbReference type="ARBA" id="ARBA00022452"/>
    </source>
</evidence>
<dbReference type="NCBIfam" id="TIGR04056">
    <property type="entry name" value="OMP_RagA_SusC"/>
    <property type="match status" value="1"/>
</dbReference>
<evidence type="ECO:0000256" key="5">
    <source>
        <dbReference type="ARBA" id="ARBA00022692"/>
    </source>
</evidence>
<dbReference type="PROSITE" id="PS52016">
    <property type="entry name" value="TONB_DEPENDENT_REC_3"/>
    <property type="match status" value="1"/>
</dbReference>
<dbReference type="InterPro" id="IPR012910">
    <property type="entry name" value="Plug_dom"/>
</dbReference>
<dbReference type="InterPro" id="IPR023996">
    <property type="entry name" value="TonB-dep_OMP_SusC/RagA"/>
</dbReference>